<dbReference type="EMBL" id="VZRY01013191">
    <property type="protein sequence ID" value="NWW97312.1"/>
    <property type="molecule type" value="Genomic_DNA"/>
</dbReference>
<dbReference type="InterPro" id="IPR021109">
    <property type="entry name" value="Peptidase_aspartic_dom_sf"/>
</dbReference>
<feature type="non-terminal residue" evidence="5">
    <location>
        <position position="1"/>
    </location>
</feature>
<dbReference type="AlphaFoldDB" id="A0A7K6SG78"/>
<dbReference type="PROSITE" id="PS00141">
    <property type="entry name" value="ASP_PROTEASE"/>
    <property type="match status" value="1"/>
</dbReference>
<name>A0A7K6SG78_9AVES</name>
<dbReference type="PANTHER" id="PTHR19422:SF123">
    <property type="entry name" value="RT1 CLASS I, LOCUS CE15"/>
    <property type="match status" value="1"/>
</dbReference>
<gene>
    <name evidence="5" type="primary">Ervk9</name>
    <name evidence="5" type="ORF">RHYJUB_R05881</name>
</gene>
<keyword evidence="2" id="KW-0064">Aspartyl protease</keyword>
<feature type="non-terminal residue" evidence="5">
    <location>
        <position position="157"/>
    </location>
</feature>
<protein>
    <submittedName>
        <fullName evidence="5">POK9 protein</fullName>
    </submittedName>
</protein>
<evidence type="ECO:0000313" key="6">
    <source>
        <dbReference type="Proteomes" id="UP000570016"/>
    </source>
</evidence>
<dbReference type="SUPFAM" id="SSF51283">
    <property type="entry name" value="dUTPase-like"/>
    <property type="match status" value="1"/>
</dbReference>
<dbReference type="InterPro" id="IPR029054">
    <property type="entry name" value="dUTPase-like"/>
</dbReference>
<accession>A0A7K6SG78</accession>
<keyword evidence="1" id="KW-0645">Protease</keyword>
<evidence type="ECO:0000256" key="1">
    <source>
        <dbReference type="ARBA" id="ARBA00022670"/>
    </source>
</evidence>
<dbReference type="PANTHER" id="PTHR19422">
    <property type="entry name" value="GAG RETROVIRAL POLYPROTEIN"/>
    <property type="match status" value="1"/>
</dbReference>
<dbReference type="InterPro" id="IPR001969">
    <property type="entry name" value="Aspartic_peptidase_AS"/>
</dbReference>
<dbReference type="Proteomes" id="UP000570016">
    <property type="component" value="Unassembled WGS sequence"/>
</dbReference>
<dbReference type="GO" id="GO:0004190">
    <property type="term" value="F:aspartic-type endopeptidase activity"/>
    <property type="evidence" value="ECO:0007669"/>
    <property type="project" value="UniProtKB-KW"/>
</dbReference>
<dbReference type="InterPro" id="IPR051592">
    <property type="entry name" value="HERV-K_Pro_peptidase_A2"/>
</dbReference>
<keyword evidence="3" id="KW-0378">Hydrolase</keyword>
<dbReference type="GO" id="GO:0006508">
    <property type="term" value="P:proteolysis"/>
    <property type="evidence" value="ECO:0007669"/>
    <property type="project" value="UniProtKB-KW"/>
</dbReference>
<dbReference type="Gene3D" id="2.70.40.10">
    <property type="match status" value="1"/>
</dbReference>
<sequence length="157" mass="16596">DSSAGLDLATSQPILLDTAPKAVPTGVHGPTGDGNHALLLGRSSATMMGLFNLPGVIDTDFTGESKIMMWTPQPPCFVPQGARVAQLILFKNSIHKDNAIVEHRGEKGFGSKGSPGVFWVQKLTEGRPMLWCTMINGEGKIVVNGLIDTGTDVTIIA</sequence>
<reference evidence="5 6" key="1">
    <citation type="submission" date="2019-09" db="EMBL/GenBank/DDBJ databases">
        <title>Bird 10,000 Genomes (B10K) Project - Family phase.</title>
        <authorList>
            <person name="Zhang G."/>
        </authorList>
    </citation>
    <scope>NUCLEOTIDE SEQUENCE [LARGE SCALE GENOMIC DNA]</scope>
    <source>
        <strain evidence="5">B10K-DU-029-58</strain>
        <tissue evidence="5">Muscle</tissue>
    </source>
</reference>
<evidence type="ECO:0000313" key="5">
    <source>
        <dbReference type="EMBL" id="NWW97312.1"/>
    </source>
</evidence>
<feature type="domain" description="Peptidase A2" evidence="4">
    <location>
        <begin position="143"/>
        <end position="157"/>
    </location>
</feature>
<evidence type="ECO:0000256" key="2">
    <source>
        <dbReference type="ARBA" id="ARBA00022750"/>
    </source>
</evidence>
<comment type="caution">
    <text evidence="5">The sequence shown here is derived from an EMBL/GenBank/DDBJ whole genome shotgun (WGS) entry which is preliminary data.</text>
</comment>
<evidence type="ECO:0000256" key="3">
    <source>
        <dbReference type="ARBA" id="ARBA00022801"/>
    </source>
</evidence>
<organism evidence="5 6">
    <name type="scientific">Rhynochetos jubatus</name>
    <name type="common">kagu</name>
    <dbReference type="NCBI Taxonomy" id="54386"/>
    <lineage>
        <taxon>Eukaryota</taxon>
        <taxon>Metazoa</taxon>
        <taxon>Chordata</taxon>
        <taxon>Craniata</taxon>
        <taxon>Vertebrata</taxon>
        <taxon>Euteleostomi</taxon>
        <taxon>Archelosauria</taxon>
        <taxon>Archosauria</taxon>
        <taxon>Dinosauria</taxon>
        <taxon>Saurischia</taxon>
        <taxon>Theropoda</taxon>
        <taxon>Coelurosauria</taxon>
        <taxon>Aves</taxon>
        <taxon>Neognathae</taxon>
        <taxon>Neoaves</taxon>
        <taxon>Phaethontimorphae</taxon>
        <taxon>Eurypygiformes</taxon>
        <taxon>Rhynochetidae</taxon>
        <taxon>Rhynochetos</taxon>
    </lineage>
</organism>
<dbReference type="PROSITE" id="PS50175">
    <property type="entry name" value="ASP_PROT_RETROV"/>
    <property type="match status" value="1"/>
</dbReference>
<proteinExistence type="predicted"/>
<dbReference type="InterPro" id="IPR001995">
    <property type="entry name" value="Peptidase_A2_cat"/>
</dbReference>
<dbReference type="Gene3D" id="2.40.70.10">
    <property type="entry name" value="Acid Proteases"/>
    <property type="match status" value="1"/>
</dbReference>
<dbReference type="OrthoDB" id="9900537at2759"/>
<keyword evidence="6" id="KW-1185">Reference proteome</keyword>
<dbReference type="InterPro" id="IPR036157">
    <property type="entry name" value="dUTPase-like_sf"/>
</dbReference>
<evidence type="ECO:0000259" key="4">
    <source>
        <dbReference type="PROSITE" id="PS50175"/>
    </source>
</evidence>
<dbReference type="Pfam" id="PF00692">
    <property type="entry name" value="dUTPase"/>
    <property type="match status" value="1"/>
</dbReference>